<evidence type="ECO:0000313" key="2">
    <source>
        <dbReference type="EMBL" id="VHO02205.1"/>
    </source>
</evidence>
<sequence>MRFALCFLLLIFGTAVGGEIRLGVHNFPPYFVMGDNKHCGGEAVEFSRNLLQNSDIKLTTVCATPARLYKMLQNGEVDLTINIKQTKALPDNVSFVATPYAQLSLVLLTHGAAVAREKHPTIAAIRGFDYHGQRQVLGDKGYSFIDLPDSISAVEMFIKGRSSALLTYEAPFNYYLQQHNLAFEKHYQCQVLEHIDAYYVVSEQSVHKDYISKTLLKHALDEQLSYFSPKQHKFKLAWKVCL</sequence>
<name>A0A486XJ69_9GAMM</name>
<evidence type="ECO:0000259" key="1">
    <source>
        <dbReference type="Pfam" id="PF00497"/>
    </source>
</evidence>
<dbReference type="Gene3D" id="3.40.190.10">
    <property type="entry name" value="Periplasmic binding protein-like II"/>
    <property type="match status" value="2"/>
</dbReference>
<protein>
    <recommendedName>
        <fullName evidence="1">Solute-binding protein family 3/N-terminal domain-containing protein</fullName>
    </recommendedName>
</protein>
<dbReference type="AlphaFoldDB" id="A0A486XJ69"/>
<reference evidence="2" key="1">
    <citation type="submission" date="2019-04" db="EMBL/GenBank/DDBJ databases">
        <authorList>
            <person name="Brambilla D."/>
        </authorList>
    </citation>
    <scope>NUCLEOTIDE SEQUENCE</scope>
    <source>
        <strain evidence="2">BAL1</strain>
    </source>
</reference>
<organism evidence="2">
    <name type="scientific">Rheinheimera sp. BAL341</name>
    <dbReference type="NCBI Taxonomy" id="1708203"/>
    <lineage>
        <taxon>Bacteria</taxon>
        <taxon>Pseudomonadati</taxon>
        <taxon>Pseudomonadota</taxon>
        <taxon>Gammaproteobacteria</taxon>
        <taxon>Chromatiales</taxon>
        <taxon>Chromatiaceae</taxon>
        <taxon>Rheinheimera</taxon>
    </lineage>
</organism>
<dbReference type="InterPro" id="IPR001638">
    <property type="entry name" value="Solute-binding_3/MltF_N"/>
</dbReference>
<proteinExistence type="predicted"/>
<dbReference type="EMBL" id="CAAJGR010000059">
    <property type="protein sequence ID" value="VHO02205.1"/>
    <property type="molecule type" value="Genomic_DNA"/>
</dbReference>
<dbReference type="Pfam" id="PF00497">
    <property type="entry name" value="SBP_bac_3"/>
    <property type="match status" value="1"/>
</dbReference>
<gene>
    <name evidence="2" type="ORF">BAL341_615</name>
</gene>
<accession>A0A486XJ69</accession>
<dbReference type="SUPFAM" id="SSF53850">
    <property type="entry name" value="Periplasmic binding protein-like II"/>
    <property type="match status" value="1"/>
</dbReference>
<feature type="domain" description="Solute-binding protein family 3/N-terminal" evidence="1">
    <location>
        <begin position="20"/>
        <end position="110"/>
    </location>
</feature>